<dbReference type="Pfam" id="PF03992">
    <property type="entry name" value="ABM"/>
    <property type="match status" value="1"/>
</dbReference>
<dbReference type="OrthoDB" id="10011777at2759"/>
<evidence type="ECO:0000259" key="1">
    <source>
        <dbReference type="Pfam" id="PF03992"/>
    </source>
</evidence>
<keyword evidence="3" id="KW-1185">Reference proteome</keyword>
<gene>
    <name evidence="2" type="ORF">BOTBODRAFT_58805</name>
</gene>
<dbReference type="AlphaFoldDB" id="A0A067M0R7"/>
<reference evidence="3" key="1">
    <citation type="journal article" date="2014" name="Proc. Natl. Acad. Sci. U.S.A.">
        <title>Extensive sampling of basidiomycete genomes demonstrates inadequacy of the white-rot/brown-rot paradigm for wood decay fungi.</title>
        <authorList>
            <person name="Riley R."/>
            <person name="Salamov A.A."/>
            <person name="Brown D.W."/>
            <person name="Nagy L.G."/>
            <person name="Floudas D."/>
            <person name="Held B.W."/>
            <person name="Levasseur A."/>
            <person name="Lombard V."/>
            <person name="Morin E."/>
            <person name="Otillar R."/>
            <person name="Lindquist E.A."/>
            <person name="Sun H."/>
            <person name="LaButti K.M."/>
            <person name="Schmutz J."/>
            <person name="Jabbour D."/>
            <person name="Luo H."/>
            <person name="Baker S.E."/>
            <person name="Pisabarro A.G."/>
            <person name="Walton J.D."/>
            <person name="Blanchette R.A."/>
            <person name="Henrissat B."/>
            <person name="Martin F."/>
            <person name="Cullen D."/>
            <person name="Hibbett D.S."/>
            <person name="Grigoriev I.V."/>
        </authorList>
    </citation>
    <scope>NUCLEOTIDE SEQUENCE [LARGE SCALE GENOMIC DNA]</scope>
    <source>
        <strain evidence="3">FD-172 SS1</strain>
    </source>
</reference>
<dbReference type="Gene3D" id="3.30.70.100">
    <property type="match status" value="1"/>
</dbReference>
<evidence type="ECO:0000313" key="3">
    <source>
        <dbReference type="Proteomes" id="UP000027195"/>
    </source>
</evidence>
<dbReference type="InterPro" id="IPR011008">
    <property type="entry name" value="Dimeric_a/b-barrel"/>
</dbReference>
<dbReference type="InParanoid" id="A0A067M0R7"/>
<dbReference type="InterPro" id="IPR007138">
    <property type="entry name" value="ABM_dom"/>
</dbReference>
<accession>A0A067M0R7</accession>
<sequence>MMTVAGKAKRESEGLKGEHFSEVVSSDTMSDTYEHFKGRVIIVAEVIAKADKVDELLHLFFQSRDHARNEEPGCLQLDISKSGNQIVSYEEYASVEALNIHWDWVRDLLERTKPFVEKHTVKYYEPLD</sequence>
<feature type="domain" description="ABM" evidence="1">
    <location>
        <begin position="40"/>
        <end position="101"/>
    </location>
</feature>
<dbReference type="SUPFAM" id="SSF54909">
    <property type="entry name" value="Dimeric alpha+beta barrel"/>
    <property type="match status" value="1"/>
</dbReference>
<dbReference type="HOGENOM" id="CLU_160814_0_0_1"/>
<organism evidence="2 3">
    <name type="scientific">Botryobasidium botryosum (strain FD-172 SS1)</name>
    <dbReference type="NCBI Taxonomy" id="930990"/>
    <lineage>
        <taxon>Eukaryota</taxon>
        <taxon>Fungi</taxon>
        <taxon>Dikarya</taxon>
        <taxon>Basidiomycota</taxon>
        <taxon>Agaricomycotina</taxon>
        <taxon>Agaricomycetes</taxon>
        <taxon>Cantharellales</taxon>
        <taxon>Botryobasidiaceae</taxon>
        <taxon>Botryobasidium</taxon>
    </lineage>
</organism>
<protein>
    <recommendedName>
        <fullName evidence="1">ABM domain-containing protein</fullName>
    </recommendedName>
</protein>
<evidence type="ECO:0000313" key="2">
    <source>
        <dbReference type="EMBL" id="KDQ09159.1"/>
    </source>
</evidence>
<dbReference type="EMBL" id="KL198081">
    <property type="protein sequence ID" value="KDQ09159.1"/>
    <property type="molecule type" value="Genomic_DNA"/>
</dbReference>
<dbReference type="Proteomes" id="UP000027195">
    <property type="component" value="Unassembled WGS sequence"/>
</dbReference>
<name>A0A067M0R7_BOTB1</name>
<proteinExistence type="predicted"/>